<evidence type="ECO:0000259" key="4">
    <source>
        <dbReference type="SMART" id="SM00062"/>
    </source>
</evidence>
<gene>
    <name evidence="5" type="ORF">J2Z17_000732</name>
</gene>
<protein>
    <submittedName>
        <fullName evidence="5">Polar amino acid transport system substrate-binding protein</fullName>
    </submittedName>
</protein>
<dbReference type="Pfam" id="PF00497">
    <property type="entry name" value="SBP_bac_3"/>
    <property type="match status" value="1"/>
</dbReference>
<dbReference type="EMBL" id="JAGGJU010000002">
    <property type="protein sequence ID" value="MBP1849311.1"/>
    <property type="molecule type" value="Genomic_DNA"/>
</dbReference>
<evidence type="ECO:0000313" key="5">
    <source>
        <dbReference type="EMBL" id="MBP1849311.1"/>
    </source>
</evidence>
<dbReference type="SUPFAM" id="SSF53850">
    <property type="entry name" value="Periplasmic binding protein-like II"/>
    <property type="match status" value="1"/>
</dbReference>
<sequence length="298" mass="31067">MKFAAKKTTLAMLGMGVALAFSTAGARAADDIKPSAKDFAGMQECNALQTKYPSLVGKKLVVGLGGYTKGFEAPSEKDPSVIEGLDPSLFDRLGGCLGFTHEYQNGSFNVLLTSISSGRADIGPMLYVTDARLKQIAFVASVQVQDGSIVKKGNPKNIKSVDDLCGVTVAAAAGTYEANTLIPETTAKCQAAGKPAVDVLQVQNTDNSIQALQSGRADIYLTESGSAAAVAASDPKLETAFKVDLPIMVGFPIAKDNTILRDAVLDAMKVIQASGAQKKLLDFWGQGGDAERPAVSKG</sequence>
<keyword evidence="6" id="KW-1185">Reference proteome</keyword>
<feature type="domain" description="Solute-binding protein family 3/N-terminal" evidence="4">
    <location>
        <begin position="59"/>
        <end position="288"/>
    </location>
</feature>
<comment type="subcellular location">
    <subcellularLocation>
        <location evidence="1">Periplasm</location>
    </subcellularLocation>
</comment>
<dbReference type="Proteomes" id="UP000759443">
    <property type="component" value="Unassembled WGS sequence"/>
</dbReference>
<dbReference type="PANTHER" id="PTHR35936">
    <property type="entry name" value="MEMBRANE-BOUND LYTIC MUREIN TRANSGLYCOSYLASE F"/>
    <property type="match status" value="1"/>
</dbReference>
<dbReference type="Gene3D" id="3.40.190.10">
    <property type="entry name" value="Periplasmic binding protein-like II"/>
    <property type="match status" value="2"/>
</dbReference>
<dbReference type="RefSeq" id="WP_245223851.1">
    <property type="nucleotide sequence ID" value="NZ_JAGGJU010000002.1"/>
</dbReference>
<dbReference type="InterPro" id="IPR001638">
    <property type="entry name" value="Solute-binding_3/MltF_N"/>
</dbReference>
<evidence type="ECO:0000313" key="6">
    <source>
        <dbReference type="Proteomes" id="UP000759443"/>
    </source>
</evidence>
<name>A0ABS4DUD6_9HYPH</name>
<organism evidence="5 6">
    <name type="scientific">Rhizobium halophytocola</name>
    <dbReference type="NCBI Taxonomy" id="735519"/>
    <lineage>
        <taxon>Bacteria</taxon>
        <taxon>Pseudomonadati</taxon>
        <taxon>Pseudomonadota</taxon>
        <taxon>Alphaproteobacteria</taxon>
        <taxon>Hyphomicrobiales</taxon>
        <taxon>Rhizobiaceae</taxon>
        <taxon>Rhizobium/Agrobacterium group</taxon>
        <taxon>Rhizobium</taxon>
    </lineage>
</organism>
<feature type="signal peptide" evidence="3">
    <location>
        <begin position="1"/>
        <end position="28"/>
    </location>
</feature>
<keyword evidence="2 3" id="KW-0732">Signal</keyword>
<dbReference type="PANTHER" id="PTHR35936:SF17">
    <property type="entry name" value="ARGININE-BINDING EXTRACELLULAR PROTEIN ARTP"/>
    <property type="match status" value="1"/>
</dbReference>
<evidence type="ECO:0000256" key="1">
    <source>
        <dbReference type="ARBA" id="ARBA00004418"/>
    </source>
</evidence>
<evidence type="ECO:0000256" key="3">
    <source>
        <dbReference type="SAM" id="SignalP"/>
    </source>
</evidence>
<evidence type="ECO:0000256" key="2">
    <source>
        <dbReference type="ARBA" id="ARBA00022729"/>
    </source>
</evidence>
<accession>A0ABS4DUD6</accession>
<comment type="caution">
    <text evidence="5">The sequence shown here is derived from an EMBL/GenBank/DDBJ whole genome shotgun (WGS) entry which is preliminary data.</text>
</comment>
<proteinExistence type="predicted"/>
<dbReference type="SMART" id="SM00062">
    <property type="entry name" value="PBPb"/>
    <property type="match status" value="1"/>
</dbReference>
<feature type="chain" id="PRO_5045049085" evidence="3">
    <location>
        <begin position="29"/>
        <end position="298"/>
    </location>
</feature>
<reference evidence="5 6" key="1">
    <citation type="submission" date="2021-03" db="EMBL/GenBank/DDBJ databases">
        <title>Genomic Encyclopedia of Type Strains, Phase IV (KMG-IV): sequencing the most valuable type-strain genomes for metagenomic binning, comparative biology and taxonomic classification.</title>
        <authorList>
            <person name="Goeker M."/>
        </authorList>
    </citation>
    <scope>NUCLEOTIDE SEQUENCE [LARGE SCALE GENOMIC DNA]</scope>
    <source>
        <strain evidence="5 6">DSM 21600</strain>
    </source>
</reference>